<comment type="caution">
    <text evidence="7">The sequence shown here is derived from an EMBL/GenBank/DDBJ whole genome shotgun (WGS) entry which is preliminary data.</text>
</comment>
<dbReference type="InterPro" id="IPR015943">
    <property type="entry name" value="WD40/YVTN_repeat-like_dom_sf"/>
</dbReference>
<dbReference type="OrthoDB" id="756370at2759"/>
<dbReference type="STRING" id="1380566.A0A179F3E9"/>
<name>A0A179F3E9_METCM</name>
<evidence type="ECO:0000256" key="1">
    <source>
        <dbReference type="ARBA" id="ARBA00002355"/>
    </source>
</evidence>
<gene>
    <name evidence="7" type="ORF">VFPPC_10033</name>
</gene>
<dbReference type="AlphaFoldDB" id="A0A179F3E9"/>
<keyword evidence="4" id="KW-0677">Repeat</keyword>
<dbReference type="GO" id="GO:0006261">
    <property type="term" value="P:DNA-templated DNA replication"/>
    <property type="evidence" value="ECO:0007669"/>
    <property type="project" value="TreeGrafter"/>
</dbReference>
<dbReference type="InterPro" id="IPR036322">
    <property type="entry name" value="WD40_repeat_dom_sf"/>
</dbReference>
<evidence type="ECO:0000256" key="5">
    <source>
        <dbReference type="PROSITE-ProRule" id="PRU00221"/>
    </source>
</evidence>
<evidence type="ECO:0000256" key="3">
    <source>
        <dbReference type="ARBA" id="ARBA00022574"/>
    </source>
</evidence>
<dbReference type="SMART" id="SM00320">
    <property type="entry name" value="WD40"/>
    <property type="match status" value="4"/>
</dbReference>
<protein>
    <recommendedName>
        <fullName evidence="6">Pre-rRNA-processing protein IPI3</fullName>
    </recommendedName>
</protein>
<comment type="subunit">
    <text evidence="6">Component of the RIX1 complex, composed of IPI1, RIX1/IPI2 and IPI3 in a 1:2:2 stoichiometry. The complex interacts (via RIX1) with MDN1 (via its hexameric AAA ATPase ring) and the pre-60S ribosome particles.</text>
</comment>
<keyword evidence="3 5" id="KW-0853">WD repeat</keyword>
<feature type="repeat" description="WD" evidence="5">
    <location>
        <begin position="122"/>
        <end position="154"/>
    </location>
</feature>
<comment type="function">
    <text evidence="1 6">Component of the RIX1 complex required for processing of ITS2 sequences from 35S pre-rRNA.</text>
</comment>
<evidence type="ECO:0000256" key="2">
    <source>
        <dbReference type="ARBA" id="ARBA00010143"/>
    </source>
</evidence>
<dbReference type="Proteomes" id="UP000078397">
    <property type="component" value="Unassembled WGS sequence"/>
</dbReference>
<dbReference type="Gene3D" id="2.130.10.10">
    <property type="entry name" value="YVTN repeat-like/Quinoprotein amine dehydrogenase"/>
    <property type="match status" value="1"/>
</dbReference>
<dbReference type="RefSeq" id="XP_018137903.1">
    <property type="nucleotide sequence ID" value="XM_018288476.1"/>
</dbReference>
<dbReference type="Pfam" id="PF00400">
    <property type="entry name" value="WD40"/>
    <property type="match status" value="2"/>
</dbReference>
<evidence type="ECO:0000313" key="7">
    <source>
        <dbReference type="EMBL" id="OAQ59942.1"/>
    </source>
</evidence>
<sequence>MLSEDIISSVCGPPIAANTAVSKDIGIYAHSLTPSWATKSTFKKSSAPRHCVAVSETHIFAAQDQKAHVHVYSRDRGNQEALVAFPERIRSLALAHNVLILGTSEGRLILWEICTGRQITTPACHVQAVTCLAVTPYHILSASEDSNIHVWSLSRLLEFGVDAGHEPDLTLSNHRGAITDLVVGSSTNPETSLCVSASTDKTCILWNYQTGQVLRTLLFPSSPICASLDASARALFVCAEDGGLYLVELFGDKPLIGSRSAELSSIVVQVNAPLGVTDTEDGPASCLMLGYDGTSVLTGHTKGKIFRWSLMDNSHPAELANLNASVTNLVPMPLISSPQPFKVVNVVKPNQTQRQYTITSQLQGDLEHIDRFSHILGSQGLPTDTIENAMASFLDSPSVNKDDSKLLKENEELKAIIEEQKELQRATLLQSAGGKTS</sequence>
<dbReference type="PANTHER" id="PTHR18763:SF0">
    <property type="entry name" value="WD REPEAT-CONTAINING PROTEIN 18"/>
    <property type="match status" value="1"/>
</dbReference>
<evidence type="ECO:0000256" key="6">
    <source>
        <dbReference type="RuleBase" id="RU369067"/>
    </source>
</evidence>
<dbReference type="SUPFAM" id="SSF50978">
    <property type="entry name" value="WD40 repeat-like"/>
    <property type="match status" value="1"/>
</dbReference>
<dbReference type="InterPro" id="IPR001680">
    <property type="entry name" value="WD40_rpt"/>
</dbReference>
<dbReference type="InterPro" id="IPR045227">
    <property type="entry name" value="WDR18/Ipi3/RID3"/>
</dbReference>
<dbReference type="GeneID" id="28852470"/>
<dbReference type="GO" id="GO:0006364">
    <property type="term" value="P:rRNA processing"/>
    <property type="evidence" value="ECO:0007669"/>
    <property type="project" value="UniProtKB-UniRule"/>
</dbReference>
<reference evidence="7 8" key="1">
    <citation type="journal article" date="2016" name="PLoS Pathog.">
        <title>Biosynthesis of antibiotic leucinostatins in bio-control fungus Purpureocillium lilacinum and their inhibition on phytophthora revealed by genome mining.</title>
        <authorList>
            <person name="Wang G."/>
            <person name="Liu Z."/>
            <person name="Lin R."/>
            <person name="Li E."/>
            <person name="Mao Z."/>
            <person name="Ling J."/>
            <person name="Yang Y."/>
            <person name="Yin W.B."/>
            <person name="Xie B."/>
        </authorList>
    </citation>
    <scope>NUCLEOTIDE SEQUENCE [LARGE SCALE GENOMIC DNA]</scope>
    <source>
        <strain evidence="7">170</strain>
    </source>
</reference>
<comment type="similarity">
    <text evidence="2 6">Belongs to the WD repeat IPI3/WDR18 family.</text>
</comment>
<dbReference type="PANTHER" id="PTHR18763">
    <property type="entry name" value="WD-REPEAT PROTEIN 18"/>
    <property type="match status" value="1"/>
</dbReference>
<dbReference type="KEGG" id="pchm:VFPPC_10033"/>
<evidence type="ECO:0000313" key="8">
    <source>
        <dbReference type="Proteomes" id="UP000078397"/>
    </source>
</evidence>
<organism evidence="7 8">
    <name type="scientific">Pochonia chlamydosporia 170</name>
    <dbReference type="NCBI Taxonomy" id="1380566"/>
    <lineage>
        <taxon>Eukaryota</taxon>
        <taxon>Fungi</taxon>
        <taxon>Dikarya</taxon>
        <taxon>Ascomycota</taxon>
        <taxon>Pezizomycotina</taxon>
        <taxon>Sordariomycetes</taxon>
        <taxon>Hypocreomycetidae</taxon>
        <taxon>Hypocreales</taxon>
        <taxon>Clavicipitaceae</taxon>
        <taxon>Pochonia</taxon>
    </lineage>
</organism>
<dbReference type="GO" id="GO:0120330">
    <property type="term" value="C:rixosome complex"/>
    <property type="evidence" value="ECO:0007669"/>
    <property type="project" value="UniProtKB-UniRule"/>
</dbReference>
<dbReference type="PROSITE" id="PS50082">
    <property type="entry name" value="WD_REPEATS_2"/>
    <property type="match status" value="2"/>
</dbReference>
<keyword evidence="6" id="KW-0539">Nucleus</keyword>
<dbReference type="EMBL" id="LSBJ02000004">
    <property type="protein sequence ID" value="OAQ59942.1"/>
    <property type="molecule type" value="Genomic_DNA"/>
</dbReference>
<comment type="subcellular location">
    <subcellularLocation>
        <location evidence="6">Nucleus</location>
    </subcellularLocation>
</comment>
<keyword evidence="6" id="KW-0698">rRNA processing</keyword>
<dbReference type="FunFam" id="2.130.10.10:FF:000929">
    <property type="entry name" value="Ribosomal assembly complex component Ipi3"/>
    <property type="match status" value="1"/>
</dbReference>
<evidence type="ECO:0000256" key="4">
    <source>
        <dbReference type="ARBA" id="ARBA00022737"/>
    </source>
</evidence>
<proteinExistence type="inferred from homology"/>
<feature type="repeat" description="WD" evidence="5">
    <location>
        <begin position="171"/>
        <end position="216"/>
    </location>
</feature>
<keyword evidence="8" id="KW-1185">Reference proteome</keyword>
<accession>A0A179F3E9</accession>
<dbReference type="GO" id="GO:0005656">
    <property type="term" value="C:nuclear pre-replicative complex"/>
    <property type="evidence" value="ECO:0007669"/>
    <property type="project" value="TreeGrafter"/>
</dbReference>